<protein>
    <recommendedName>
        <fullName evidence="9">AAA+ ATPase domain-containing protein</fullName>
    </recommendedName>
</protein>
<proteinExistence type="inferred from homology"/>
<dbReference type="InterPro" id="IPR041569">
    <property type="entry name" value="AAA_lid_3"/>
</dbReference>
<evidence type="ECO:0000256" key="1">
    <source>
        <dbReference type="ARBA" id="ARBA00004572"/>
    </source>
</evidence>
<feature type="compositionally biased region" description="Low complexity" evidence="8">
    <location>
        <begin position="440"/>
        <end position="449"/>
    </location>
</feature>
<comment type="subcellular location">
    <subcellularLocation>
        <location evidence="1">Mitochondrion outer membrane</location>
        <topology evidence="1">Single-pass membrane protein</topology>
    </subcellularLocation>
</comment>
<evidence type="ECO:0000256" key="3">
    <source>
        <dbReference type="ARBA" id="ARBA00022741"/>
    </source>
</evidence>
<evidence type="ECO:0000256" key="4">
    <source>
        <dbReference type="ARBA" id="ARBA00022787"/>
    </source>
</evidence>
<dbReference type="Gene3D" id="1.10.8.60">
    <property type="match status" value="1"/>
</dbReference>
<name>A0AAV5AGS4_9AGAM</name>
<dbReference type="Gene3D" id="3.40.50.300">
    <property type="entry name" value="P-loop containing nucleotide triphosphate hydrolases"/>
    <property type="match status" value="1"/>
</dbReference>
<keyword evidence="4" id="KW-1000">Mitochondrion outer membrane</keyword>
<evidence type="ECO:0000313" key="11">
    <source>
        <dbReference type="Proteomes" id="UP001050691"/>
    </source>
</evidence>
<evidence type="ECO:0000256" key="6">
    <source>
        <dbReference type="ARBA" id="ARBA00023128"/>
    </source>
</evidence>
<dbReference type="PROSITE" id="PS00379">
    <property type="entry name" value="CDP_ALCOHOL_P_TRANSF"/>
    <property type="match status" value="1"/>
</dbReference>
<evidence type="ECO:0000313" key="10">
    <source>
        <dbReference type="EMBL" id="GJJ12095.1"/>
    </source>
</evidence>
<keyword evidence="2 7" id="KW-0808">Transferase</keyword>
<evidence type="ECO:0000259" key="9">
    <source>
        <dbReference type="SMART" id="SM00382"/>
    </source>
</evidence>
<dbReference type="PANTHER" id="PTHR45644">
    <property type="entry name" value="AAA ATPASE, PUTATIVE (AFU_ORTHOLOGUE AFUA_2G12920)-RELATED-RELATED"/>
    <property type="match status" value="1"/>
</dbReference>
<keyword evidence="4" id="KW-0472">Membrane</keyword>
<feature type="region of interest" description="Disordered" evidence="8">
    <location>
        <begin position="432"/>
        <end position="457"/>
    </location>
</feature>
<dbReference type="InterPro" id="IPR003960">
    <property type="entry name" value="ATPase_AAA_CS"/>
</dbReference>
<dbReference type="GO" id="GO:0016887">
    <property type="term" value="F:ATP hydrolysis activity"/>
    <property type="evidence" value="ECO:0007669"/>
    <property type="project" value="InterPro"/>
</dbReference>
<dbReference type="SUPFAM" id="SSF52540">
    <property type="entry name" value="P-loop containing nucleoside triphosphate hydrolases"/>
    <property type="match status" value="1"/>
</dbReference>
<dbReference type="InterPro" id="IPR003959">
    <property type="entry name" value="ATPase_AAA_core"/>
</dbReference>
<accession>A0AAV5AGS4</accession>
<dbReference type="InterPro" id="IPR000462">
    <property type="entry name" value="CDP-OH_P_trans"/>
</dbReference>
<dbReference type="SMART" id="SM00382">
    <property type="entry name" value="AAA"/>
    <property type="match status" value="1"/>
</dbReference>
<keyword evidence="5" id="KW-0067">ATP-binding</keyword>
<feature type="region of interest" description="Disordered" evidence="8">
    <location>
        <begin position="1165"/>
        <end position="1184"/>
    </location>
</feature>
<dbReference type="PANTHER" id="PTHR45644:SF56">
    <property type="entry name" value="AAA ATPASE, PUTATIVE (AFU_ORTHOLOGUE AFUA_2G12920)-RELATED"/>
    <property type="match status" value="1"/>
</dbReference>
<evidence type="ECO:0000256" key="7">
    <source>
        <dbReference type="RuleBase" id="RU003750"/>
    </source>
</evidence>
<comment type="caution">
    <text evidence="10">The sequence shown here is derived from an EMBL/GenBank/DDBJ whole genome shotgun (WGS) entry which is preliminary data.</text>
</comment>
<dbReference type="InterPro" id="IPR027417">
    <property type="entry name" value="P-loop_NTPase"/>
</dbReference>
<dbReference type="InterPro" id="IPR051701">
    <property type="entry name" value="Mito_OM_Translocase_MSP1"/>
</dbReference>
<feature type="region of interest" description="Disordered" evidence="8">
    <location>
        <begin position="254"/>
        <end position="313"/>
    </location>
</feature>
<dbReference type="Pfam" id="PF17862">
    <property type="entry name" value="AAA_lid_3"/>
    <property type="match status" value="1"/>
</dbReference>
<comment type="similarity">
    <text evidence="7">Belongs to the CDP-alcohol phosphatidyltransferase class-I family.</text>
</comment>
<feature type="region of interest" description="Disordered" evidence="8">
    <location>
        <begin position="654"/>
        <end position="685"/>
    </location>
</feature>
<dbReference type="AlphaFoldDB" id="A0AAV5AGS4"/>
<dbReference type="Pfam" id="PF00004">
    <property type="entry name" value="AAA"/>
    <property type="match status" value="1"/>
</dbReference>
<organism evidence="10 11">
    <name type="scientific">Clathrus columnatus</name>
    <dbReference type="NCBI Taxonomy" id="1419009"/>
    <lineage>
        <taxon>Eukaryota</taxon>
        <taxon>Fungi</taxon>
        <taxon>Dikarya</taxon>
        <taxon>Basidiomycota</taxon>
        <taxon>Agaricomycotina</taxon>
        <taxon>Agaricomycetes</taxon>
        <taxon>Phallomycetidae</taxon>
        <taxon>Phallales</taxon>
        <taxon>Clathraceae</taxon>
        <taxon>Clathrus</taxon>
    </lineage>
</organism>
<evidence type="ECO:0000256" key="8">
    <source>
        <dbReference type="SAM" id="MobiDB-lite"/>
    </source>
</evidence>
<dbReference type="GO" id="GO:0005741">
    <property type="term" value="C:mitochondrial outer membrane"/>
    <property type="evidence" value="ECO:0007669"/>
    <property type="project" value="UniProtKB-SubCell"/>
</dbReference>
<dbReference type="Proteomes" id="UP001050691">
    <property type="component" value="Unassembled WGS sequence"/>
</dbReference>
<dbReference type="PROSITE" id="PS00674">
    <property type="entry name" value="AAA"/>
    <property type="match status" value="1"/>
</dbReference>
<dbReference type="Gene3D" id="1.20.120.1760">
    <property type="match status" value="1"/>
</dbReference>
<dbReference type="InterPro" id="IPR003593">
    <property type="entry name" value="AAA+_ATPase"/>
</dbReference>
<gene>
    <name evidence="10" type="ORF">Clacol_006336</name>
</gene>
<reference evidence="10" key="1">
    <citation type="submission" date="2021-10" db="EMBL/GenBank/DDBJ databases">
        <title>De novo Genome Assembly of Clathrus columnatus (Basidiomycota, Fungi) Using Illumina and Nanopore Sequence Data.</title>
        <authorList>
            <person name="Ogiso-Tanaka E."/>
            <person name="Itagaki H."/>
            <person name="Hosoya T."/>
            <person name="Hosaka K."/>
        </authorList>
    </citation>
    <scope>NUCLEOTIDE SEQUENCE</scope>
    <source>
        <strain evidence="10">MO-923</strain>
    </source>
</reference>
<evidence type="ECO:0000256" key="2">
    <source>
        <dbReference type="ARBA" id="ARBA00022679"/>
    </source>
</evidence>
<dbReference type="GO" id="GO:0008654">
    <property type="term" value="P:phospholipid biosynthetic process"/>
    <property type="evidence" value="ECO:0007669"/>
    <property type="project" value="InterPro"/>
</dbReference>
<sequence>MTQHSKKGLRRRKRSIEVYDGKHALDLATAQTYSENVFLFVPNLIGYTRIILAGLSLQFMSYHPRYCTILYGISCLLDAVDGHAARALGQSSKFGAVLDMVTDRSLVTGSKSHKIVSGDVSKILQFYYDPWKLFAICAGNEGFFVALYLMKWGFAPIGLKVGFHLPFQLDQWLEKLTWPGAMAIVTGPICALKNVINLVQLWKASKILVGVDIAERAAIREEQRQRRIRMRSRVLFNRHVLRCAHRVVLPSASRYPKGTRPVSSNSSPPSLPSPSPSPSLDPLPTDEHEEAKSSKSLKGRLKRTQERAENPQLPSNLNILWSSQTPHTPLLNALPPPELLQEALNNLLIAFHPQTQHRATYSTQNGLPVEPTLALYCPIEGGDYVIDETVRELARQTGAEVVVLDTVEIAAGEWGAFGKAATAVHLPENPLHLSSPTHIPSSPVSNSSRSVDDEEMAEDDDVVEPPHIIINASQPFSFSQLGIPTSRPARAGIVISRRTPPSKAKAFFDDIVNVPSPAAASNGEGTSSPPLRSPPRIIYIRDYPLLASTSSSWFSSLVASVRAHRQGPLSRPTSPIASPIMIVFGITPPIVPLKPSSSLGIPNGLFNLLMNRRSNSVFGRWSGKSMDLWDESEAAQLARERRLKDRLKNWESGDPSFYEELPESPAAVDRSTDSNAQPTAELVLSGPSGQSLGSGLIAASRVPPEIPTVNNRSFFRTSVIVPRSRITDLEKECRIARRRHLNELIMRMAIGEIGGILPESFEISSSIAEESPEPSMDSVNDSSSTAAVVRTDMWDSWGDRVESWTKVKEIADSAVGSVMGALILERTLDGHIINSSLDPTPVPWSAVYSAWSSHRHSRRRRKAWIDESSSKVEDDKIKAEEEETQIENDEIIERVKRDHTLDPHETRLLGCIVDPASMSTTFDQVHLPAHTIDSVRTLVSLPLLHPQAFAHGILKQHAMTGALLFGPPGTGKTLVVRALARESGARMLLIKPSDVMDMYVGEGEKLVRSVFSLARRLSPCVIFLDELDALFGARVSGRETGGMLAHRSVITEFMQEMDGLKTSRLSNVIVIGATNRPFDLDDAVLRRLPRRLLVDLPGENERYEILKILLRDETLSSELDLHDLAKRTESFSGSDLKHLCVAAALDAVKEGVVLPWNVPKQTVDANSVSGDTSSNNESVPPSSTLSRVLTKLHFTKALREITPSASESLGTLADLRKWNEEFGEGGKQRKRKMWGGRFGFLDPSSSAVRGEGRVDSSNSSG</sequence>
<feature type="domain" description="AAA+ ATPase" evidence="9">
    <location>
        <begin position="958"/>
        <end position="1098"/>
    </location>
</feature>
<dbReference type="InterPro" id="IPR048254">
    <property type="entry name" value="CDP_ALCOHOL_P_TRANSF_CS"/>
</dbReference>
<evidence type="ECO:0000256" key="5">
    <source>
        <dbReference type="ARBA" id="ARBA00022840"/>
    </source>
</evidence>
<dbReference type="InterPro" id="IPR043130">
    <property type="entry name" value="CDP-OH_PTrfase_TM_dom"/>
</dbReference>
<keyword evidence="3" id="KW-0547">Nucleotide-binding</keyword>
<dbReference type="EMBL" id="BPWL01000007">
    <property type="protein sequence ID" value="GJJ12095.1"/>
    <property type="molecule type" value="Genomic_DNA"/>
</dbReference>
<dbReference type="GO" id="GO:0016780">
    <property type="term" value="F:phosphotransferase activity, for other substituted phosphate groups"/>
    <property type="evidence" value="ECO:0007669"/>
    <property type="project" value="InterPro"/>
</dbReference>
<dbReference type="GO" id="GO:0005524">
    <property type="term" value="F:ATP binding"/>
    <property type="evidence" value="ECO:0007669"/>
    <property type="project" value="UniProtKB-KW"/>
</dbReference>
<dbReference type="Pfam" id="PF01066">
    <property type="entry name" value="CDP-OH_P_transf"/>
    <property type="match status" value="1"/>
</dbReference>
<keyword evidence="11" id="KW-1185">Reference proteome</keyword>
<feature type="compositionally biased region" description="Pro residues" evidence="8">
    <location>
        <begin position="269"/>
        <end position="281"/>
    </location>
</feature>
<keyword evidence="6" id="KW-0496">Mitochondrion</keyword>